<feature type="transmembrane region" description="Helical" evidence="6">
    <location>
        <begin position="78"/>
        <end position="102"/>
    </location>
</feature>
<dbReference type="PANTHER" id="PTHR21716">
    <property type="entry name" value="TRANSMEMBRANE PROTEIN"/>
    <property type="match status" value="1"/>
</dbReference>
<comment type="caution">
    <text evidence="7">The sequence shown here is derived from an EMBL/GenBank/DDBJ whole genome shotgun (WGS) entry which is preliminary data.</text>
</comment>
<feature type="transmembrane region" description="Helical" evidence="6">
    <location>
        <begin position="245"/>
        <end position="275"/>
    </location>
</feature>
<dbReference type="Pfam" id="PF01594">
    <property type="entry name" value="AI-2E_transport"/>
    <property type="match status" value="1"/>
</dbReference>
<evidence type="ECO:0000256" key="5">
    <source>
        <dbReference type="ARBA" id="ARBA00023136"/>
    </source>
</evidence>
<evidence type="ECO:0000313" key="7">
    <source>
        <dbReference type="EMBL" id="EKV30488.1"/>
    </source>
</evidence>
<dbReference type="EMBL" id="ANHY01000008">
    <property type="protein sequence ID" value="EKV30488.1"/>
    <property type="molecule type" value="Genomic_DNA"/>
</dbReference>
<sequence>MHPATEPSAAPDPRPPERRPTWQTALIGLFVLAIFATLYVASALFIPIALAVLFRLLLMPPVRKLSRLGVPRAAGAGLVVLLFVAAIGGAATSLAAPASAWLDRAPTSMIVLRMRLAEIRKPLDEIREATESMAEATQGEDEGTPEVVVKQPGLAESMLTQAGTVVASGALMLVLLYFMLATGDSLLRSMLRRSRRRGERKRTVDIFRRAEQDISAYLITITLINLALGIVTGLAMWALGMPTPMLWGALAAITNFVPFLGAAATLVVIGVVSLLTFSQISLAIIPPLVFFGLTTLEGQFVTPSLIGRRLTISPVAVFLALMVWGWMWGIPGMLLAVPMLATFKIVCDSVPRLNHIGALLDRR</sequence>
<feature type="transmembrane region" description="Helical" evidence="6">
    <location>
        <begin position="165"/>
        <end position="187"/>
    </location>
</feature>
<reference evidence="7 8" key="1">
    <citation type="journal article" date="2013" name="Genome Announc.">
        <title>Draft Genome Sequence of an Alphaproteobacterium, Caenispirillum salinarum AK4(T), Isolated from a Solar Saltern.</title>
        <authorList>
            <person name="Khatri I."/>
            <person name="Singh A."/>
            <person name="Korpole S."/>
            <person name="Pinnaka A.K."/>
            <person name="Subramanian S."/>
        </authorList>
    </citation>
    <scope>NUCLEOTIDE SEQUENCE [LARGE SCALE GENOMIC DNA]</scope>
    <source>
        <strain evidence="7 8">AK4</strain>
    </source>
</reference>
<feature type="transmembrane region" description="Helical" evidence="6">
    <location>
        <begin position="216"/>
        <end position="239"/>
    </location>
</feature>
<comment type="subcellular location">
    <subcellularLocation>
        <location evidence="1">Membrane</location>
        <topology evidence="1">Multi-pass membrane protein</topology>
    </subcellularLocation>
</comment>
<evidence type="ECO:0000256" key="1">
    <source>
        <dbReference type="ARBA" id="ARBA00004141"/>
    </source>
</evidence>
<feature type="transmembrane region" description="Helical" evidence="6">
    <location>
        <begin position="282"/>
        <end position="300"/>
    </location>
</feature>
<evidence type="ECO:0000256" key="2">
    <source>
        <dbReference type="ARBA" id="ARBA00009773"/>
    </source>
</evidence>
<keyword evidence="4 6" id="KW-1133">Transmembrane helix</keyword>
<dbReference type="GO" id="GO:0055085">
    <property type="term" value="P:transmembrane transport"/>
    <property type="evidence" value="ECO:0007669"/>
    <property type="project" value="TreeGrafter"/>
</dbReference>
<organism evidence="7 8">
    <name type="scientific">Caenispirillum salinarum AK4</name>
    <dbReference type="NCBI Taxonomy" id="1238182"/>
    <lineage>
        <taxon>Bacteria</taxon>
        <taxon>Pseudomonadati</taxon>
        <taxon>Pseudomonadota</taxon>
        <taxon>Alphaproteobacteria</taxon>
        <taxon>Rhodospirillales</taxon>
        <taxon>Novispirillaceae</taxon>
        <taxon>Caenispirillum</taxon>
    </lineage>
</organism>
<evidence type="ECO:0000256" key="6">
    <source>
        <dbReference type="SAM" id="Phobius"/>
    </source>
</evidence>
<dbReference type="GO" id="GO:0016020">
    <property type="term" value="C:membrane"/>
    <property type="evidence" value="ECO:0007669"/>
    <property type="project" value="UniProtKB-SubCell"/>
</dbReference>
<dbReference type="PANTHER" id="PTHR21716:SF16">
    <property type="entry name" value="BLL1467 PROTEIN"/>
    <property type="match status" value="1"/>
</dbReference>
<feature type="transmembrane region" description="Helical" evidence="6">
    <location>
        <begin position="312"/>
        <end position="336"/>
    </location>
</feature>
<dbReference type="RefSeq" id="WP_009540555.1">
    <property type="nucleotide sequence ID" value="NZ_ANHY01000008.1"/>
</dbReference>
<keyword evidence="3 6" id="KW-0812">Transmembrane</keyword>
<evidence type="ECO:0000256" key="3">
    <source>
        <dbReference type="ARBA" id="ARBA00022692"/>
    </source>
</evidence>
<protein>
    <recommendedName>
        <fullName evidence="9">Transport protein</fullName>
    </recommendedName>
</protein>
<dbReference type="STRING" id="1238182.C882_4447"/>
<evidence type="ECO:0000313" key="8">
    <source>
        <dbReference type="Proteomes" id="UP000009881"/>
    </source>
</evidence>
<dbReference type="AlphaFoldDB" id="K9HJD5"/>
<accession>K9HJD5</accession>
<feature type="transmembrane region" description="Helical" evidence="6">
    <location>
        <begin position="25"/>
        <end position="58"/>
    </location>
</feature>
<evidence type="ECO:0008006" key="9">
    <source>
        <dbReference type="Google" id="ProtNLM"/>
    </source>
</evidence>
<dbReference type="Proteomes" id="UP000009881">
    <property type="component" value="Unassembled WGS sequence"/>
</dbReference>
<comment type="similarity">
    <text evidence="2">Belongs to the autoinducer-2 exporter (AI-2E) (TC 2.A.86) family.</text>
</comment>
<gene>
    <name evidence="7" type="ORF">C882_4447</name>
</gene>
<proteinExistence type="inferred from homology"/>
<name>K9HJD5_9PROT</name>
<dbReference type="eggNOG" id="COG0628">
    <property type="taxonomic scope" value="Bacteria"/>
</dbReference>
<evidence type="ECO:0000256" key="4">
    <source>
        <dbReference type="ARBA" id="ARBA00022989"/>
    </source>
</evidence>
<keyword evidence="5 6" id="KW-0472">Membrane</keyword>
<keyword evidence="8" id="KW-1185">Reference proteome</keyword>
<dbReference type="InterPro" id="IPR002549">
    <property type="entry name" value="AI-2E-like"/>
</dbReference>